<dbReference type="InterPro" id="IPR000835">
    <property type="entry name" value="HTH_MarR-typ"/>
</dbReference>
<sequence length="147" mass="15862">MNRDEVISSIVVSAHALARIAAQDAANDAPAAQWRALTLLERESGQRVGALARASRTTQPGMTRLIGDLERAGLVTRSPDPSDSRAIVVDITAAGHNALTDWRESFRVTLAPRFADLDAADWEALHRAAEILAAHSIEQSSQNGERE</sequence>
<dbReference type="InterPro" id="IPR036390">
    <property type="entry name" value="WH_DNA-bd_sf"/>
</dbReference>
<dbReference type="PANTHER" id="PTHR39515:SF2">
    <property type="entry name" value="HTH-TYPE TRANSCRIPTIONAL REGULATOR RV0880"/>
    <property type="match status" value="1"/>
</dbReference>
<gene>
    <name evidence="2" type="ORF">MAE01_03730</name>
</gene>
<dbReference type="GO" id="GO:0003700">
    <property type="term" value="F:DNA-binding transcription factor activity"/>
    <property type="evidence" value="ECO:0007669"/>
    <property type="project" value="InterPro"/>
</dbReference>
<dbReference type="PANTHER" id="PTHR39515">
    <property type="entry name" value="CONSERVED PROTEIN"/>
    <property type="match status" value="1"/>
</dbReference>
<keyword evidence="3" id="KW-1185">Reference proteome</keyword>
<dbReference type="SMART" id="SM00347">
    <property type="entry name" value="HTH_MARR"/>
    <property type="match status" value="1"/>
</dbReference>
<dbReference type="SUPFAM" id="SSF46785">
    <property type="entry name" value="Winged helix' DNA-binding domain"/>
    <property type="match status" value="1"/>
</dbReference>
<organism evidence="2 3">
    <name type="scientific">Microbacterium aerolatum</name>
    <dbReference type="NCBI Taxonomy" id="153731"/>
    <lineage>
        <taxon>Bacteria</taxon>
        <taxon>Bacillati</taxon>
        <taxon>Actinomycetota</taxon>
        <taxon>Actinomycetes</taxon>
        <taxon>Micrococcales</taxon>
        <taxon>Microbacteriaceae</taxon>
        <taxon>Microbacterium</taxon>
    </lineage>
</organism>
<proteinExistence type="predicted"/>
<dbReference type="EMBL" id="BJUW01000001">
    <property type="protein sequence ID" value="GEK85197.1"/>
    <property type="molecule type" value="Genomic_DNA"/>
</dbReference>
<protein>
    <recommendedName>
        <fullName evidence="1">HTH marR-type domain-containing protein</fullName>
    </recommendedName>
</protein>
<dbReference type="AlphaFoldDB" id="A0A511AGQ2"/>
<dbReference type="PROSITE" id="PS50995">
    <property type="entry name" value="HTH_MARR_2"/>
    <property type="match status" value="1"/>
</dbReference>
<dbReference type="Pfam" id="PF01047">
    <property type="entry name" value="MarR"/>
    <property type="match status" value="1"/>
</dbReference>
<dbReference type="OrthoDB" id="8966183at2"/>
<name>A0A511AGQ2_9MICO</name>
<comment type="caution">
    <text evidence="2">The sequence shown here is derived from an EMBL/GenBank/DDBJ whole genome shotgun (WGS) entry which is preliminary data.</text>
</comment>
<evidence type="ECO:0000313" key="2">
    <source>
        <dbReference type="EMBL" id="GEK85197.1"/>
    </source>
</evidence>
<feature type="domain" description="HTH marR-type" evidence="1">
    <location>
        <begin position="3"/>
        <end position="134"/>
    </location>
</feature>
<accession>A0A511AGQ2</accession>
<dbReference type="InterPro" id="IPR052526">
    <property type="entry name" value="HTH-type_Bedaq_tolerance"/>
</dbReference>
<dbReference type="InterPro" id="IPR036388">
    <property type="entry name" value="WH-like_DNA-bd_sf"/>
</dbReference>
<reference evidence="2 3" key="1">
    <citation type="submission" date="2019-07" db="EMBL/GenBank/DDBJ databases">
        <title>Whole genome shotgun sequence of Microbacterium aerolatum NBRC 103071.</title>
        <authorList>
            <person name="Hosoyama A."/>
            <person name="Uohara A."/>
            <person name="Ohji S."/>
            <person name="Ichikawa N."/>
        </authorList>
    </citation>
    <scope>NUCLEOTIDE SEQUENCE [LARGE SCALE GENOMIC DNA]</scope>
    <source>
        <strain evidence="2 3">NBRC 103071</strain>
    </source>
</reference>
<dbReference type="Gene3D" id="1.10.10.10">
    <property type="entry name" value="Winged helix-like DNA-binding domain superfamily/Winged helix DNA-binding domain"/>
    <property type="match status" value="1"/>
</dbReference>
<evidence type="ECO:0000259" key="1">
    <source>
        <dbReference type="PROSITE" id="PS50995"/>
    </source>
</evidence>
<dbReference type="Proteomes" id="UP000321225">
    <property type="component" value="Unassembled WGS sequence"/>
</dbReference>
<evidence type="ECO:0000313" key="3">
    <source>
        <dbReference type="Proteomes" id="UP000321225"/>
    </source>
</evidence>
<dbReference type="RefSeq" id="WP_147037845.1">
    <property type="nucleotide sequence ID" value="NZ_BJUW01000001.1"/>
</dbReference>